<protein>
    <recommendedName>
        <fullName evidence="5">Lipoprotein</fullName>
    </recommendedName>
</protein>
<accession>A0A7W4NS22</accession>
<organism evidence="3 4">
    <name type="scientific">Gluconacetobacter sacchari</name>
    <dbReference type="NCBI Taxonomy" id="92759"/>
    <lineage>
        <taxon>Bacteria</taxon>
        <taxon>Pseudomonadati</taxon>
        <taxon>Pseudomonadota</taxon>
        <taxon>Alphaproteobacteria</taxon>
        <taxon>Acetobacterales</taxon>
        <taxon>Acetobacteraceae</taxon>
        <taxon>Gluconacetobacter</taxon>
    </lineage>
</organism>
<keyword evidence="2" id="KW-0732">Signal</keyword>
<dbReference type="AlphaFoldDB" id="A0A7W4NS22"/>
<name>A0A7W4NS22_9PROT</name>
<sequence>MQFIDALVAAGVVVIITACGPANAVAGPAKGSPSLVQPARTPPADGAGGVASDYASAPLGTVSITLRGGAQTIALVVPRSGDLLPWSQSAETPYIAEIIARKGKGAAPVKKMFRDGVWGTVSATAGANRQVTLKIDVKDTRLVKMDHSTFVTLGTIDRPEWQGFEFHQTINLGDGESASLGSSEKTVATVSWRSM</sequence>
<feature type="chain" id="PRO_5031244715" description="Lipoprotein" evidence="2">
    <location>
        <begin position="25"/>
        <end position="195"/>
    </location>
</feature>
<feature type="signal peptide" evidence="2">
    <location>
        <begin position="1"/>
        <end position="24"/>
    </location>
</feature>
<comment type="caution">
    <text evidence="3">The sequence shown here is derived from an EMBL/GenBank/DDBJ whole genome shotgun (WGS) entry which is preliminary data.</text>
</comment>
<reference evidence="3 4" key="1">
    <citation type="submission" date="2020-04" db="EMBL/GenBank/DDBJ databases">
        <title>Description of novel Gluconacetobacter.</title>
        <authorList>
            <person name="Sombolestani A."/>
        </authorList>
    </citation>
    <scope>NUCLEOTIDE SEQUENCE [LARGE SCALE GENOMIC DNA]</scope>
    <source>
        <strain evidence="3 4">LMG 19747</strain>
    </source>
</reference>
<dbReference type="RefSeq" id="WP_182998450.1">
    <property type="nucleotide sequence ID" value="NZ_JABEQJ010000022.1"/>
</dbReference>
<evidence type="ECO:0000256" key="2">
    <source>
        <dbReference type="SAM" id="SignalP"/>
    </source>
</evidence>
<evidence type="ECO:0000313" key="4">
    <source>
        <dbReference type="Proteomes" id="UP000589085"/>
    </source>
</evidence>
<evidence type="ECO:0008006" key="5">
    <source>
        <dbReference type="Google" id="ProtNLM"/>
    </source>
</evidence>
<proteinExistence type="predicted"/>
<feature type="region of interest" description="Disordered" evidence="1">
    <location>
        <begin position="27"/>
        <end position="48"/>
    </location>
</feature>
<evidence type="ECO:0000256" key="1">
    <source>
        <dbReference type="SAM" id="MobiDB-lite"/>
    </source>
</evidence>
<dbReference type="Proteomes" id="UP000589085">
    <property type="component" value="Unassembled WGS sequence"/>
</dbReference>
<gene>
    <name evidence="3" type="ORF">HLH48_15830</name>
</gene>
<evidence type="ECO:0000313" key="3">
    <source>
        <dbReference type="EMBL" id="MBB2161623.1"/>
    </source>
</evidence>
<dbReference type="EMBL" id="JABEQJ010000022">
    <property type="protein sequence ID" value="MBB2161623.1"/>
    <property type="molecule type" value="Genomic_DNA"/>
</dbReference>